<protein>
    <submittedName>
        <fullName evidence="4">Putative HTH-type transcriptional regulator</fullName>
    </submittedName>
</protein>
<dbReference type="PANTHER" id="PTHR46558">
    <property type="entry name" value="TRACRIPTIONAL REGULATORY PROTEIN-RELATED-RELATED"/>
    <property type="match status" value="1"/>
</dbReference>
<dbReference type="EMBL" id="AEPB01000052">
    <property type="protein sequence ID" value="EGA88713.1"/>
    <property type="molecule type" value="Genomic_DNA"/>
</dbReference>
<dbReference type="Proteomes" id="UP000003052">
    <property type="component" value="Unassembled WGS sequence"/>
</dbReference>
<dbReference type="AlphaFoldDB" id="E7RJX1"/>
<evidence type="ECO:0000256" key="1">
    <source>
        <dbReference type="ARBA" id="ARBA00023125"/>
    </source>
</evidence>
<comment type="caution">
    <text evidence="4">The sequence shown here is derived from an EMBL/GenBank/DDBJ whole genome shotgun (WGS) entry which is preliminary data.</text>
</comment>
<keyword evidence="2" id="KW-0812">Transmembrane</keyword>
<gene>
    <name evidence="4" type="ORF">GPDM_13956</name>
</gene>
<dbReference type="InterPro" id="IPR001387">
    <property type="entry name" value="Cro/C1-type_HTH"/>
</dbReference>
<dbReference type="PANTHER" id="PTHR46558:SF6">
    <property type="entry name" value="TRANSCRIPTIONAL REGULATOR, PBSX FAMILY"/>
    <property type="match status" value="1"/>
</dbReference>
<dbReference type="PROSITE" id="PS50943">
    <property type="entry name" value="HTH_CROC1"/>
    <property type="match status" value="1"/>
</dbReference>
<evidence type="ECO:0000259" key="3">
    <source>
        <dbReference type="PROSITE" id="PS50943"/>
    </source>
</evidence>
<name>E7RJX1_9BACL</name>
<feature type="transmembrane region" description="Helical" evidence="2">
    <location>
        <begin position="47"/>
        <end position="63"/>
    </location>
</feature>
<evidence type="ECO:0000313" key="5">
    <source>
        <dbReference type="Proteomes" id="UP000003052"/>
    </source>
</evidence>
<dbReference type="SMART" id="SM00530">
    <property type="entry name" value="HTH_XRE"/>
    <property type="match status" value="1"/>
</dbReference>
<dbReference type="InterPro" id="IPR010982">
    <property type="entry name" value="Lambda_DNA-bd_dom_sf"/>
</dbReference>
<dbReference type="Gene3D" id="1.10.260.40">
    <property type="entry name" value="lambda repressor-like DNA-binding domains"/>
    <property type="match status" value="1"/>
</dbReference>
<sequence length="145" mass="16910">MQTKCRIAQTNCHMLQTTEWIAQTTASILQTNSLIPQTNKQILNKKMYIIIDLMLSIVYIMLYKPNIQEGRMKQMLKNRVKELRARYGFTQSDLGKQVDVTRQTIAFIEKGEFSPSITLSLKLAKALQTNVNDLFWLEEDEKHEK</sequence>
<reference evidence="4 5" key="1">
    <citation type="journal article" date="2011" name="J. Bacteriol.">
        <title>The Draft Genome of Planococcus donghaensis MPA1U2 Reveals Nonsporulation Pathways Controlled by a Conserved Spo0A Regulon.</title>
        <authorList>
            <person name="Pearson M.D."/>
            <person name="Noller H.F."/>
        </authorList>
    </citation>
    <scope>NUCLEOTIDE SEQUENCE [LARGE SCALE GENOMIC DNA]</scope>
    <source>
        <strain evidence="4 5">MPA1U2</strain>
    </source>
</reference>
<evidence type="ECO:0000313" key="4">
    <source>
        <dbReference type="EMBL" id="EGA88713.1"/>
    </source>
</evidence>
<keyword evidence="2" id="KW-1133">Transmembrane helix</keyword>
<accession>E7RJX1</accession>
<proteinExistence type="predicted"/>
<dbReference type="GO" id="GO:0003677">
    <property type="term" value="F:DNA binding"/>
    <property type="evidence" value="ECO:0007669"/>
    <property type="project" value="UniProtKB-KW"/>
</dbReference>
<dbReference type="eggNOG" id="COG1476">
    <property type="taxonomic scope" value="Bacteria"/>
</dbReference>
<dbReference type="SUPFAM" id="SSF47413">
    <property type="entry name" value="lambda repressor-like DNA-binding domains"/>
    <property type="match status" value="1"/>
</dbReference>
<keyword evidence="2" id="KW-0472">Membrane</keyword>
<keyword evidence="1" id="KW-0238">DNA-binding</keyword>
<evidence type="ECO:0000256" key="2">
    <source>
        <dbReference type="SAM" id="Phobius"/>
    </source>
</evidence>
<feature type="domain" description="HTH cro/C1-type" evidence="3">
    <location>
        <begin position="80"/>
        <end position="134"/>
    </location>
</feature>
<dbReference type="Pfam" id="PF01381">
    <property type="entry name" value="HTH_3"/>
    <property type="match status" value="1"/>
</dbReference>
<organism evidence="4 5">
    <name type="scientific">Planococcus donghaensis MPA1U2</name>
    <dbReference type="NCBI Taxonomy" id="933115"/>
    <lineage>
        <taxon>Bacteria</taxon>
        <taxon>Bacillati</taxon>
        <taxon>Bacillota</taxon>
        <taxon>Bacilli</taxon>
        <taxon>Bacillales</taxon>
        <taxon>Caryophanaceae</taxon>
        <taxon>Planococcus</taxon>
    </lineage>
</organism>
<dbReference type="CDD" id="cd00093">
    <property type="entry name" value="HTH_XRE"/>
    <property type="match status" value="1"/>
</dbReference>